<keyword evidence="8" id="KW-1185">Reference proteome</keyword>
<feature type="region of interest" description="Disordered" evidence="6">
    <location>
        <begin position="97"/>
        <end position="118"/>
    </location>
</feature>
<keyword evidence="4" id="KW-0243">Dynein</keyword>
<evidence type="ECO:0000256" key="6">
    <source>
        <dbReference type="SAM" id="MobiDB-lite"/>
    </source>
</evidence>
<evidence type="ECO:0000256" key="4">
    <source>
        <dbReference type="ARBA" id="ARBA00023017"/>
    </source>
</evidence>
<dbReference type="GO" id="GO:0030286">
    <property type="term" value="C:dynein complex"/>
    <property type="evidence" value="ECO:0007669"/>
    <property type="project" value="UniProtKB-KW"/>
</dbReference>
<gene>
    <name evidence="7" type="primary">Dctn2</name>
    <name evidence="7" type="ORF">CRYUND_R09861</name>
</gene>
<dbReference type="Proteomes" id="UP000534426">
    <property type="component" value="Unassembled WGS sequence"/>
</dbReference>
<accession>A0A7K4LAK5</accession>
<dbReference type="GO" id="GO:0005737">
    <property type="term" value="C:cytoplasm"/>
    <property type="evidence" value="ECO:0007669"/>
    <property type="project" value="UniProtKB-SubCell"/>
</dbReference>
<evidence type="ECO:0000256" key="2">
    <source>
        <dbReference type="ARBA" id="ARBA00006176"/>
    </source>
</evidence>
<feature type="coiled-coil region" evidence="5">
    <location>
        <begin position="15"/>
        <end position="42"/>
    </location>
</feature>
<dbReference type="InterPro" id="IPR028133">
    <property type="entry name" value="Dynamitin"/>
</dbReference>
<dbReference type="GO" id="GO:0005869">
    <property type="term" value="C:dynactin complex"/>
    <property type="evidence" value="ECO:0007669"/>
    <property type="project" value="InterPro"/>
</dbReference>
<evidence type="ECO:0000256" key="3">
    <source>
        <dbReference type="ARBA" id="ARBA00022490"/>
    </source>
</evidence>
<keyword evidence="5" id="KW-0175">Coiled coil</keyword>
<proteinExistence type="inferred from homology"/>
<dbReference type="PANTHER" id="PTHR15346">
    <property type="entry name" value="DYNACTIN SUBUNIT"/>
    <property type="match status" value="1"/>
</dbReference>
<dbReference type="GO" id="GO:0007017">
    <property type="term" value="P:microtubule-based process"/>
    <property type="evidence" value="ECO:0007669"/>
    <property type="project" value="InterPro"/>
</dbReference>
<comment type="similarity">
    <text evidence="2">Belongs to the dynactin subunit 2 family.</text>
</comment>
<name>A0A7K4LAK5_9AVES</name>
<dbReference type="EMBL" id="VWPW01008188">
    <property type="protein sequence ID" value="NWJ01683.1"/>
    <property type="molecule type" value="Genomic_DNA"/>
</dbReference>
<comment type="caution">
    <text evidence="7">The sequence shown here is derived from an EMBL/GenBank/DDBJ whole genome shotgun (WGS) entry which is preliminary data.</text>
</comment>
<dbReference type="AlphaFoldDB" id="A0A7K4LAK5"/>
<evidence type="ECO:0000313" key="8">
    <source>
        <dbReference type="Proteomes" id="UP000534426"/>
    </source>
</evidence>
<feature type="non-terminal residue" evidence="7">
    <location>
        <position position="156"/>
    </location>
</feature>
<evidence type="ECO:0000256" key="5">
    <source>
        <dbReference type="SAM" id="Coils"/>
    </source>
</evidence>
<evidence type="ECO:0000313" key="7">
    <source>
        <dbReference type="EMBL" id="NWJ01683.1"/>
    </source>
</evidence>
<sequence>LGEGAGAKETPQQRYQRLLHEVQELAGDVERLQSTVKEAAAEEQLTPVALAKQVAALKQQLLSSHLEKLLGPDATINLADPDGALAKRLLLQLEAAKSSRAGGARSPSPAPGGTAVTYELHARPEQDRFAHAAKVAELEKRLAELEATVRCEADSQ</sequence>
<comment type="subcellular location">
    <subcellularLocation>
        <location evidence="1">Cytoplasm</location>
    </subcellularLocation>
</comment>
<protein>
    <submittedName>
        <fullName evidence="7">DCTN2 protein</fullName>
    </submittedName>
</protein>
<organism evidence="7 8">
    <name type="scientific">Crypturellus undulatus</name>
    <dbReference type="NCBI Taxonomy" id="48396"/>
    <lineage>
        <taxon>Eukaryota</taxon>
        <taxon>Metazoa</taxon>
        <taxon>Chordata</taxon>
        <taxon>Craniata</taxon>
        <taxon>Vertebrata</taxon>
        <taxon>Euteleostomi</taxon>
        <taxon>Archelosauria</taxon>
        <taxon>Archosauria</taxon>
        <taxon>Dinosauria</taxon>
        <taxon>Saurischia</taxon>
        <taxon>Theropoda</taxon>
        <taxon>Coelurosauria</taxon>
        <taxon>Aves</taxon>
        <taxon>Palaeognathae</taxon>
        <taxon>Tinamiformes</taxon>
        <taxon>Tinamidae</taxon>
        <taxon>Crypturellus</taxon>
    </lineage>
</organism>
<keyword evidence="3" id="KW-0963">Cytoplasm</keyword>
<feature type="non-terminal residue" evidence="7">
    <location>
        <position position="1"/>
    </location>
</feature>
<evidence type="ECO:0000256" key="1">
    <source>
        <dbReference type="ARBA" id="ARBA00004496"/>
    </source>
</evidence>
<feature type="compositionally biased region" description="Low complexity" evidence="6">
    <location>
        <begin position="98"/>
        <end position="113"/>
    </location>
</feature>
<dbReference type="Pfam" id="PF04912">
    <property type="entry name" value="Dynamitin"/>
    <property type="match status" value="1"/>
</dbReference>
<feature type="coiled-coil region" evidence="5">
    <location>
        <begin position="128"/>
        <end position="155"/>
    </location>
</feature>
<reference evidence="7 8" key="1">
    <citation type="submission" date="2019-09" db="EMBL/GenBank/DDBJ databases">
        <title>Bird 10,000 Genomes (B10K) Project - Family phase.</title>
        <authorList>
            <person name="Zhang G."/>
        </authorList>
    </citation>
    <scope>NUCLEOTIDE SEQUENCE [LARGE SCALE GENOMIC DNA]</scope>
    <source>
        <strain evidence="7">B10K-MSB-37135</strain>
        <tissue evidence="7">Heart</tissue>
    </source>
</reference>